<keyword evidence="3" id="KW-1185">Reference proteome</keyword>
<feature type="chain" id="PRO_5012120263" evidence="1">
    <location>
        <begin position="23"/>
        <end position="91"/>
    </location>
</feature>
<name>A0A1T4NN91_9PORP</name>
<evidence type="ECO:0000313" key="2">
    <source>
        <dbReference type="EMBL" id="SJZ80575.1"/>
    </source>
</evidence>
<dbReference type="STRING" id="29524.SAMN02745171_01164"/>
<proteinExistence type="predicted"/>
<protein>
    <submittedName>
        <fullName evidence="2">Uncharacterized protein</fullName>
    </submittedName>
</protein>
<evidence type="ECO:0000256" key="1">
    <source>
        <dbReference type="SAM" id="SignalP"/>
    </source>
</evidence>
<gene>
    <name evidence="2" type="ORF">SAMN02745171_01164</name>
</gene>
<organism evidence="2 3">
    <name type="scientific">Porphyromonas circumdentaria</name>
    <dbReference type="NCBI Taxonomy" id="29524"/>
    <lineage>
        <taxon>Bacteria</taxon>
        <taxon>Pseudomonadati</taxon>
        <taxon>Bacteroidota</taxon>
        <taxon>Bacteroidia</taxon>
        <taxon>Bacteroidales</taxon>
        <taxon>Porphyromonadaceae</taxon>
        <taxon>Porphyromonas</taxon>
    </lineage>
</organism>
<reference evidence="3" key="1">
    <citation type="submission" date="2017-02" db="EMBL/GenBank/DDBJ databases">
        <authorList>
            <person name="Varghese N."/>
            <person name="Submissions S."/>
        </authorList>
    </citation>
    <scope>NUCLEOTIDE SEQUENCE [LARGE SCALE GENOMIC DNA]</scope>
    <source>
        <strain evidence="3">ATCC 51356</strain>
    </source>
</reference>
<feature type="signal peptide" evidence="1">
    <location>
        <begin position="1"/>
        <end position="22"/>
    </location>
</feature>
<evidence type="ECO:0000313" key="3">
    <source>
        <dbReference type="Proteomes" id="UP000190121"/>
    </source>
</evidence>
<dbReference type="AlphaFoldDB" id="A0A1T4NN91"/>
<keyword evidence="1" id="KW-0732">Signal</keyword>
<dbReference type="RefSeq" id="WP_078737079.1">
    <property type="nucleotide sequence ID" value="NZ_FUXE01000011.1"/>
</dbReference>
<dbReference type="Proteomes" id="UP000190121">
    <property type="component" value="Unassembled WGS sequence"/>
</dbReference>
<accession>A0A1T4NN91</accession>
<dbReference type="EMBL" id="FUXE01000011">
    <property type="protein sequence ID" value="SJZ80575.1"/>
    <property type="molecule type" value="Genomic_DNA"/>
</dbReference>
<sequence length="91" mass="10475">MKQPFHKVYCTLLLLLTLGAYSATLEAQTRTLCYWFDGDPSTLRQDPFGFWQGDEAEIVLNTDGLSHGLHRVSTQAACRWHLHPRCICLFY</sequence>